<accession>A0A2H3CV21</accession>
<dbReference type="InParanoid" id="A0A2H3CV21"/>
<protein>
    <submittedName>
        <fullName evidence="1">Uncharacterized protein</fullName>
    </submittedName>
</protein>
<evidence type="ECO:0000313" key="2">
    <source>
        <dbReference type="Proteomes" id="UP000217790"/>
    </source>
</evidence>
<evidence type="ECO:0000313" key="1">
    <source>
        <dbReference type="EMBL" id="PBK79146.1"/>
    </source>
</evidence>
<organism evidence="1 2">
    <name type="scientific">Armillaria gallica</name>
    <name type="common">Bulbous honey fungus</name>
    <name type="synonym">Armillaria bulbosa</name>
    <dbReference type="NCBI Taxonomy" id="47427"/>
    <lineage>
        <taxon>Eukaryota</taxon>
        <taxon>Fungi</taxon>
        <taxon>Dikarya</taxon>
        <taxon>Basidiomycota</taxon>
        <taxon>Agaricomycotina</taxon>
        <taxon>Agaricomycetes</taxon>
        <taxon>Agaricomycetidae</taxon>
        <taxon>Agaricales</taxon>
        <taxon>Marasmiineae</taxon>
        <taxon>Physalacriaceae</taxon>
        <taxon>Armillaria</taxon>
    </lineage>
</organism>
<dbReference type="EMBL" id="KZ293809">
    <property type="protein sequence ID" value="PBK79146.1"/>
    <property type="molecule type" value="Genomic_DNA"/>
</dbReference>
<reference evidence="2" key="1">
    <citation type="journal article" date="2017" name="Nat. Ecol. Evol.">
        <title>Genome expansion and lineage-specific genetic innovations in the forest pathogenic fungi Armillaria.</title>
        <authorList>
            <person name="Sipos G."/>
            <person name="Prasanna A.N."/>
            <person name="Walter M.C."/>
            <person name="O'Connor E."/>
            <person name="Balint B."/>
            <person name="Krizsan K."/>
            <person name="Kiss B."/>
            <person name="Hess J."/>
            <person name="Varga T."/>
            <person name="Slot J."/>
            <person name="Riley R."/>
            <person name="Boka B."/>
            <person name="Rigling D."/>
            <person name="Barry K."/>
            <person name="Lee J."/>
            <person name="Mihaltcheva S."/>
            <person name="LaButti K."/>
            <person name="Lipzen A."/>
            <person name="Waldron R."/>
            <person name="Moloney N.M."/>
            <person name="Sperisen C."/>
            <person name="Kredics L."/>
            <person name="Vagvoelgyi C."/>
            <person name="Patrignani A."/>
            <person name="Fitzpatrick D."/>
            <person name="Nagy I."/>
            <person name="Doyle S."/>
            <person name="Anderson J.B."/>
            <person name="Grigoriev I.V."/>
            <person name="Gueldener U."/>
            <person name="Muensterkoetter M."/>
            <person name="Nagy L.G."/>
        </authorList>
    </citation>
    <scope>NUCLEOTIDE SEQUENCE [LARGE SCALE GENOMIC DNA]</scope>
    <source>
        <strain evidence="2">Ar21-2</strain>
    </source>
</reference>
<gene>
    <name evidence="1" type="ORF">ARMGADRAFT_185250</name>
</gene>
<keyword evidence="2" id="KW-1185">Reference proteome</keyword>
<dbReference type="AlphaFoldDB" id="A0A2H3CV21"/>
<name>A0A2H3CV21_ARMGA</name>
<proteinExistence type="predicted"/>
<dbReference type="Proteomes" id="UP000217790">
    <property type="component" value="Unassembled WGS sequence"/>
</dbReference>
<sequence length="204" mass="22422">MKFFSQSSLLETTTEGMYAIPVFPQFKLPKFMWSQDVPVTRSGSTLKRVPTPCLPPNELETWNSPECVLCLPAVSSQCSLSYQTGPSLGGLRGWTFVFSCTLVSRFMVNVGITNVETRGETHSTHSVPSAVLDLPNFGCRRFEYPIFGCFFQVLAWPVHDPRVFQASAKGLNTSHVLSSSHTLLARLPTSHASSTLSSRTGLVS</sequence>